<feature type="compositionally biased region" description="Polar residues" evidence="8">
    <location>
        <begin position="707"/>
        <end position="718"/>
    </location>
</feature>
<protein>
    <submittedName>
        <fullName evidence="13">Uncharacterized protein LOC136078033 isoform X1</fullName>
    </submittedName>
</protein>
<evidence type="ECO:0000256" key="6">
    <source>
        <dbReference type="ARBA" id="ARBA00022833"/>
    </source>
</evidence>
<keyword evidence="12" id="KW-1185">Reference proteome</keyword>
<dbReference type="PANTHER" id="PTHR47456">
    <property type="entry name" value="PHD-TYPE DOMAIN-CONTAINING PROTEIN"/>
    <property type="match status" value="1"/>
</dbReference>
<feature type="compositionally biased region" description="Basic and acidic residues" evidence="8">
    <location>
        <begin position="719"/>
        <end position="732"/>
    </location>
</feature>
<dbReference type="Pfam" id="PF15299">
    <property type="entry name" value="ALS2CR8"/>
    <property type="match status" value="1"/>
</dbReference>
<feature type="domain" description="SWIM-type" evidence="11">
    <location>
        <begin position="635"/>
        <end position="671"/>
    </location>
</feature>
<name>A0ABM4BI98_HYDVU</name>
<dbReference type="PROSITE" id="PS50016">
    <property type="entry name" value="ZF_PHD_2"/>
    <property type="match status" value="1"/>
</dbReference>
<dbReference type="SUPFAM" id="SSF57903">
    <property type="entry name" value="FYVE/PHD zinc finger"/>
    <property type="match status" value="1"/>
</dbReference>
<dbReference type="PROSITE" id="PS50600">
    <property type="entry name" value="ULP_PROTEASE"/>
    <property type="match status" value="1"/>
</dbReference>
<keyword evidence="2" id="KW-0645">Protease</keyword>
<dbReference type="RefSeq" id="XP_065648763.1">
    <property type="nucleotide sequence ID" value="XM_065792691.1"/>
</dbReference>
<proteinExistence type="inferred from homology"/>
<dbReference type="InterPro" id="IPR007527">
    <property type="entry name" value="Znf_SWIM"/>
</dbReference>
<keyword evidence="3" id="KW-0479">Metal-binding</keyword>
<evidence type="ECO:0000256" key="7">
    <source>
        <dbReference type="PROSITE-ProRule" id="PRU00325"/>
    </source>
</evidence>
<feature type="compositionally biased region" description="Polar residues" evidence="8">
    <location>
        <begin position="743"/>
        <end position="752"/>
    </location>
</feature>
<dbReference type="SUPFAM" id="SSF54001">
    <property type="entry name" value="Cysteine proteinases"/>
    <property type="match status" value="1"/>
</dbReference>
<evidence type="ECO:0000313" key="13">
    <source>
        <dbReference type="RefSeq" id="XP_065648763.1"/>
    </source>
</evidence>
<gene>
    <name evidence="13" type="primary">LOC136078033</name>
</gene>
<evidence type="ECO:0000256" key="8">
    <source>
        <dbReference type="SAM" id="MobiDB-lite"/>
    </source>
</evidence>
<dbReference type="InterPro" id="IPR038765">
    <property type="entry name" value="Papain-like_cys_pep_sf"/>
</dbReference>
<dbReference type="Proteomes" id="UP001652625">
    <property type="component" value="Chromosome 03"/>
</dbReference>
<evidence type="ECO:0000259" key="10">
    <source>
        <dbReference type="PROSITE" id="PS50600"/>
    </source>
</evidence>
<dbReference type="InterPro" id="IPR019787">
    <property type="entry name" value="Znf_PHD-finger"/>
</dbReference>
<keyword evidence="5" id="KW-0378">Hydrolase</keyword>
<evidence type="ECO:0000313" key="12">
    <source>
        <dbReference type="Proteomes" id="UP001652625"/>
    </source>
</evidence>
<evidence type="ECO:0000259" key="11">
    <source>
        <dbReference type="PROSITE" id="PS50966"/>
    </source>
</evidence>
<dbReference type="InterPro" id="IPR011011">
    <property type="entry name" value="Znf_FYVE_PHD"/>
</dbReference>
<keyword evidence="4 7" id="KW-0863">Zinc-finger</keyword>
<organism evidence="12 13">
    <name type="scientific">Hydra vulgaris</name>
    <name type="common">Hydra</name>
    <name type="synonym">Hydra attenuata</name>
    <dbReference type="NCBI Taxonomy" id="6087"/>
    <lineage>
        <taxon>Eukaryota</taxon>
        <taxon>Metazoa</taxon>
        <taxon>Cnidaria</taxon>
        <taxon>Hydrozoa</taxon>
        <taxon>Hydroidolina</taxon>
        <taxon>Anthoathecata</taxon>
        <taxon>Aplanulata</taxon>
        <taxon>Hydridae</taxon>
        <taxon>Hydra</taxon>
    </lineage>
</organism>
<dbReference type="InterPro" id="IPR048324">
    <property type="entry name" value="ZSWIM1-3_RNaseH-like"/>
</dbReference>
<comment type="similarity">
    <text evidence="1">Belongs to the peptidase C48 family.</text>
</comment>
<dbReference type="Pfam" id="PF02902">
    <property type="entry name" value="Peptidase_C48"/>
    <property type="match status" value="1"/>
</dbReference>
<evidence type="ECO:0000256" key="4">
    <source>
        <dbReference type="ARBA" id="ARBA00022771"/>
    </source>
</evidence>
<evidence type="ECO:0000256" key="2">
    <source>
        <dbReference type="ARBA" id="ARBA00022670"/>
    </source>
</evidence>
<keyword evidence="6" id="KW-0862">Zinc</keyword>
<evidence type="ECO:0000256" key="1">
    <source>
        <dbReference type="ARBA" id="ARBA00005234"/>
    </source>
</evidence>
<dbReference type="Gene3D" id="3.40.395.10">
    <property type="entry name" value="Adenoviral Proteinase, Chain A"/>
    <property type="match status" value="1"/>
</dbReference>
<evidence type="ECO:0000256" key="3">
    <source>
        <dbReference type="ARBA" id="ARBA00022723"/>
    </source>
</evidence>
<dbReference type="GeneID" id="136078033"/>
<evidence type="ECO:0000259" key="9">
    <source>
        <dbReference type="PROSITE" id="PS50016"/>
    </source>
</evidence>
<feature type="region of interest" description="Disordered" evidence="8">
    <location>
        <begin position="705"/>
        <end position="752"/>
    </location>
</feature>
<dbReference type="Gene3D" id="3.30.40.10">
    <property type="entry name" value="Zinc/RING finger domain, C3HC4 (zinc finger)"/>
    <property type="match status" value="1"/>
</dbReference>
<accession>A0ABM4BI98</accession>
<sequence length="1157" mass="134568">MKSKCNSHFLIMPLFKTALSLEEAQSFIKNHELEYTVRFSTSFSTKGFGNTDPKEKNHKVYWSTDSIAFSGLPFMLIGTKILHCHHGHDRNINLKEFNKQKKQAINIDHDYKRKYTRIQDCKKFNCPAQISITEYLEFQEYKLKVDTVRNRKVKSKELRHALSLANKEINQIRKFCIVLPDILSHSGHIIAKDSGISQSIDPELVTAIDLYVKEGVLSTKEMKRLLNIQVKNNFNKTGSVLPEISNKRFFPRNSTIHNHIAISRRKLCQSLIDQESLQLKINEWREADPAVHIYFRPKGHSTEDINIESDYEDNTVRLTGTKETSLLFVYQNAWQKRLLAKYGNELVLLDATYRTTRYALPLFFFVVKTNIDYQVVGLFVCENETEESISEALSFLKSWNNDLNPKYGMSDYCVEEINSLEKVFEGCVVFICDFHREQAWDRWLKTKCNGLMEDRQKIMGLLRIIAHADTYEICESAIENLKISSYWTNHEALRNYISRYWLAIKHRWVTAYRHNRLLVNCNTNNGVERQHKTLKHKYLSNHRYSSLTRMLTVVVEDFLCDKYESYIESNQLMSSKYMRYAADIDFWMLDRPRPMVKHCLVKKSLAESIDITGIQVEGCGKFSLRYYKDNSERNYIIDFGDESKMPSCTCIDWKRSCYPCKHFFVVFKKYPCWNWESISPLYRMSPYLNLDIGFEFDKANTKGPNDKLSTTTYASDISNNEHKESSIDRNENSEVLVKPDAQNGRNTGKQSITSKSIRSLLSELQSLSFLIEHDESLLGNTYKELSNIIENVKNAIPKESCLPLLPNNDKTSHMQNSCVKYHKLPAPKRKNTKFKRVGEKKEKLLAASKIEVTFKPEKKHVETEVINNNLLDYENLLEFKDECIVCSDDEYTGSDENTNTDKKNSKISLCQNDLSDISNNGWLSDNVINMFQNMMKIQFKDINGLQDTILGQTLAFNTYNNIPFVQVLHDGHSHWVAISTYRCKPGEVFLMDSLFHGKVAHHTKRQICAILKCMHNKLTIRVLPVQQQSNGADCGVFAISFIYHIISTKTNPDNITFSIPEMRAHMLQCIQVNKVSSFPQLLADCKRCIQKDICIELFCSCRMPWNPAENKLKEKQMAQCNRCQQWFHKMCENIPDFVFSKKNRRTPWYCYCCGQAV</sequence>
<feature type="domain" description="Ubiquitin-like protease family profile" evidence="10">
    <location>
        <begin position="907"/>
        <end position="1045"/>
    </location>
</feature>
<dbReference type="InterPro" id="IPR013083">
    <property type="entry name" value="Znf_RING/FYVE/PHD"/>
</dbReference>
<dbReference type="InterPro" id="IPR029309">
    <property type="entry name" value="CaRF"/>
</dbReference>
<dbReference type="Pfam" id="PF21056">
    <property type="entry name" value="ZSWIM1-3_RNaseH-like"/>
    <property type="match status" value="1"/>
</dbReference>
<feature type="domain" description="PHD-type" evidence="9">
    <location>
        <begin position="1096"/>
        <end position="1156"/>
    </location>
</feature>
<dbReference type="PANTHER" id="PTHR47456:SF1">
    <property type="entry name" value="PHD-TYPE DOMAIN-CONTAINING PROTEIN"/>
    <property type="match status" value="1"/>
</dbReference>
<dbReference type="InterPro" id="IPR003653">
    <property type="entry name" value="Peptidase_C48_C"/>
</dbReference>
<evidence type="ECO:0000256" key="5">
    <source>
        <dbReference type="ARBA" id="ARBA00022801"/>
    </source>
</evidence>
<reference evidence="13" key="1">
    <citation type="submission" date="2025-08" db="UniProtKB">
        <authorList>
            <consortium name="RefSeq"/>
        </authorList>
    </citation>
    <scope>IDENTIFICATION</scope>
</reference>
<dbReference type="PROSITE" id="PS50966">
    <property type="entry name" value="ZF_SWIM"/>
    <property type="match status" value="1"/>
</dbReference>